<name>A0A4U9D8Z2_RAOTE</name>
<organism evidence="1 2">
    <name type="scientific">Raoultella terrigena</name>
    <name type="common">Klebsiella terrigena</name>
    <dbReference type="NCBI Taxonomy" id="577"/>
    <lineage>
        <taxon>Bacteria</taxon>
        <taxon>Pseudomonadati</taxon>
        <taxon>Pseudomonadota</taxon>
        <taxon>Gammaproteobacteria</taxon>
        <taxon>Enterobacterales</taxon>
        <taxon>Enterobacteriaceae</taxon>
        <taxon>Klebsiella/Raoultella group</taxon>
        <taxon>Raoultella</taxon>
    </lineage>
</organism>
<gene>
    <name evidence="1" type="ORF">NCTC9185_07284</name>
</gene>
<accession>A0A4U9D8Z2</accession>
<dbReference type="EMBL" id="CABDVU010000001">
    <property type="protein sequence ID" value="VTN15199.1"/>
    <property type="molecule type" value="Genomic_DNA"/>
</dbReference>
<protein>
    <submittedName>
        <fullName evidence="1">Uncharacterized protein</fullName>
    </submittedName>
</protein>
<evidence type="ECO:0000313" key="2">
    <source>
        <dbReference type="Proteomes" id="UP000339249"/>
    </source>
</evidence>
<evidence type="ECO:0000313" key="1">
    <source>
        <dbReference type="EMBL" id="VTN15199.1"/>
    </source>
</evidence>
<dbReference type="AlphaFoldDB" id="A0A4U9D8Z2"/>
<reference evidence="1 2" key="1">
    <citation type="submission" date="2019-04" db="EMBL/GenBank/DDBJ databases">
        <authorList>
            <consortium name="Pathogen Informatics"/>
        </authorList>
    </citation>
    <scope>NUCLEOTIDE SEQUENCE [LARGE SCALE GENOMIC DNA]</scope>
    <source>
        <strain evidence="1 2">NCTC9185</strain>
    </source>
</reference>
<proteinExistence type="predicted"/>
<sequence>MRADQRIDAVCAGTDIQNARTLGDRAGIQRQQVGEMVDIIRPSRHRRTQEAIRNVPVFHRVKVRQQRLIQRLHREWVGKVNGLLARRIQGDKTLELGVSQAELGQIITLMVTVTRV</sequence>
<dbReference type="Proteomes" id="UP000339249">
    <property type="component" value="Unassembled WGS sequence"/>
</dbReference>